<keyword evidence="7" id="KW-1185">Reference proteome</keyword>
<reference evidence="6 7" key="1">
    <citation type="submission" date="2016-10" db="EMBL/GenBank/DDBJ databases">
        <authorList>
            <person name="de Groot N.N."/>
        </authorList>
    </citation>
    <scope>NUCLEOTIDE SEQUENCE [LARGE SCALE GENOMIC DNA]</scope>
    <source>
        <strain evidence="6 7">DSM 3857</strain>
    </source>
</reference>
<comment type="similarity">
    <text evidence="4">Belongs to the cyclic nucleotide phosphodiesterase class-III family.</text>
</comment>
<dbReference type="SUPFAM" id="SSF56300">
    <property type="entry name" value="Metallo-dependent phosphatases"/>
    <property type="match status" value="1"/>
</dbReference>
<dbReference type="InterPro" id="IPR004843">
    <property type="entry name" value="Calcineurin-like_PHP"/>
</dbReference>
<dbReference type="InterPro" id="IPR050884">
    <property type="entry name" value="CNP_phosphodiesterase-III"/>
</dbReference>
<feature type="domain" description="Calcineurin-like phosphoesterase" evidence="5">
    <location>
        <begin position="3"/>
        <end position="188"/>
    </location>
</feature>
<evidence type="ECO:0000313" key="7">
    <source>
        <dbReference type="Proteomes" id="UP000198761"/>
    </source>
</evidence>
<dbReference type="Pfam" id="PF00149">
    <property type="entry name" value="Metallophos"/>
    <property type="match status" value="1"/>
</dbReference>
<dbReference type="Gene3D" id="3.60.21.10">
    <property type="match status" value="1"/>
</dbReference>
<name>A0A1H8M442_9RHOB</name>
<evidence type="ECO:0000256" key="2">
    <source>
        <dbReference type="ARBA" id="ARBA00022801"/>
    </source>
</evidence>
<proteinExistence type="inferred from homology"/>
<evidence type="ECO:0000259" key="5">
    <source>
        <dbReference type="Pfam" id="PF00149"/>
    </source>
</evidence>
<protein>
    <submittedName>
        <fullName evidence="6">3',5'-cyclic AMP phosphodiesterase CpdA</fullName>
    </submittedName>
</protein>
<dbReference type="GO" id="GO:0046872">
    <property type="term" value="F:metal ion binding"/>
    <property type="evidence" value="ECO:0007669"/>
    <property type="project" value="UniProtKB-KW"/>
</dbReference>
<keyword evidence="3" id="KW-0408">Iron</keyword>
<sequence length="257" mass="27903">MTRIVHLSDLHFGATAPALLAPLCAAVAELKPDLVAVSGDLTQRARAGQFRDAMAFLARLGCPVICVPGNHDIPLWNLAARLWAPWGRWQRHVGRPLEPEVETQGAVVVGINTANPLAWKQGRITARQLDRIAARFTRAGDRARIVVMHHPLEHLPGETQWLMQGTAEALRRLPGAGAQVVLSGHIHVSHAGPFTAAPGLLFVQAGTGLSTRVREERNAFNVLDFTPGSVVVQTWVADAAGRFAHLRDGRFDLPQAR</sequence>
<evidence type="ECO:0000256" key="1">
    <source>
        <dbReference type="ARBA" id="ARBA00022723"/>
    </source>
</evidence>
<dbReference type="GO" id="GO:0016787">
    <property type="term" value="F:hydrolase activity"/>
    <property type="evidence" value="ECO:0007669"/>
    <property type="project" value="UniProtKB-KW"/>
</dbReference>
<gene>
    <name evidence="6" type="ORF">SAMN04488103_11270</name>
</gene>
<dbReference type="Proteomes" id="UP000198761">
    <property type="component" value="Unassembled WGS sequence"/>
</dbReference>
<keyword evidence="1" id="KW-0479">Metal-binding</keyword>
<keyword evidence="2" id="KW-0378">Hydrolase</keyword>
<dbReference type="RefSeq" id="WP_091303332.1">
    <property type="nucleotide sequence ID" value="NZ_FOCE01000012.1"/>
</dbReference>
<dbReference type="PANTHER" id="PTHR42988:SF2">
    <property type="entry name" value="CYCLIC NUCLEOTIDE PHOSPHODIESTERASE CBUA0032-RELATED"/>
    <property type="match status" value="1"/>
</dbReference>
<dbReference type="OrthoDB" id="651281at2"/>
<organism evidence="6 7">
    <name type="scientific">Gemmobacter aquatilis</name>
    <dbReference type="NCBI Taxonomy" id="933059"/>
    <lineage>
        <taxon>Bacteria</taxon>
        <taxon>Pseudomonadati</taxon>
        <taxon>Pseudomonadota</taxon>
        <taxon>Alphaproteobacteria</taxon>
        <taxon>Rhodobacterales</taxon>
        <taxon>Paracoccaceae</taxon>
        <taxon>Gemmobacter</taxon>
    </lineage>
</organism>
<dbReference type="PANTHER" id="PTHR42988">
    <property type="entry name" value="PHOSPHOHYDROLASE"/>
    <property type="match status" value="1"/>
</dbReference>
<dbReference type="AlphaFoldDB" id="A0A1H8M442"/>
<evidence type="ECO:0000256" key="4">
    <source>
        <dbReference type="ARBA" id="ARBA00025742"/>
    </source>
</evidence>
<dbReference type="InterPro" id="IPR029052">
    <property type="entry name" value="Metallo-depent_PP-like"/>
</dbReference>
<accession>A0A1H8M442</accession>
<dbReference type="STRING" id="933059.SAMN04488103_11270"/>
<dbReference type="EMBL" id="FOCE01000012">
    <property type="protein sequence ID" value="SEO12134.1"/>
    <property type="molecule type" value="Genomic_DNA"/>
</dbReference>
<evidence type="ECO:0000313" key="6">
    <source>
        <dbReference type="EMBL" id="SEO12134.1"/>
    </source>
</evidence>
<evidence type="ECO:0000256" key="3">
    <source>
        <dbReference type="ARBA" id="ARBA00023004"/>
    </source>
</evidence>